<dbReference type="Proteomes" id="UP001498476">
    <property type="component" value="Unassembled WGS sequence"/>
</dbReference>
<feature type="compositionally biased region" description="Low complexity" evidence="1">
    <location>
        <begin position="408"/>
        <end position="422"/>
    </location>
</feature>
<sequence>MNSLKVPESGWQLEGRPGQASNLPPQAFALTISDNVIEDMIKFVQNGVQNGVPNGKGLKLALGGNPTFIYGSKSHVIPPPDDSSPYDLFLARPFESTKIANKLPHAGSLFEKPKNNAPTKVSTSKAESKAVKPSKSSTPSALNSDQEALQSDMAAIKAGREKARVVGNLPTKRGAAKAKGKLLPGYSSTPRSIPASPGHISLGSPSSTPTLSASQQHFERVKEQRVILVHELAAQDRPLEYLSEKWTGKEEDLRPTLEKVADNLADTKQWAMKKTYWKELDVWNYDYDTQELRQKAIDNAVRQYDKQRLSSNEPEWQKLLPKDERGKGKCLSRLQANLAKGPSQPTPKIKVQKADGSPASSRETESLDGDRPKSGGESMSRSASNPLPSKTKKATGQEAQVKRLFGNKSKAAATTTKASPTKGRLAATKATGGRILSSEYVLNSDSSGDDAPVAAKPKPKPVPATKTKETVIARPRPVPREPVKQQATKRPREDDDSSSSSGTPLSKRIKPKQPLPAQRLKHRPSDASQNSRGNGTASSSLKSKNTSPTKSSPLASSPPTNASDLENETPLAPPVTKKRKVQSDVKAPPPKRAAVARISDELVQKAQKFKSVYEKYEMLHYEVSALNNPPKDRLGQLKDMRDRLKLMKMEIYQECPPNRA</sequence>
<feature type="region of interest" description="Disordered" evidence="1">
    <location>
        <begin position="305"/>
        <end position="594"/>
    </location>
</feature>
<evidence type="ECO:0000256" key="1">
    <source>
        <dbReference type="SAM" id="MobiDB-lite"/>
    </source>
</evidence>
<accession>A0ABR1GMZ1</accession>
<dbReference type="EMBL" id="JAZAVJ010000254">
    <property type="protein sequence ID" value="KAK7403285.1"/>
    <property type="molecule type" value="Genomic_DNA"/>
</dbReference>
<feature type="region of interest" description="Disordered" evidence="1">
    <location>
        <begin position="105"/>
        <end position="147"/>
    </location>
</feature>
<evidence type="ECO:0000313" key="2">
    <source>
        <dbReference type="EMBL" id="KAK7403285.1"/>
    </source>
</evidence>
<name>A0ABR1GMZ1_9HYPO</name>
<evidence type="ECO:0008006" key="4">
    <source>
        <dbReference type="Google" id="ProtNLM"/>
    </source>
</evidence>
<gene>
    <name evidence="2" type="ORF">QQX98_010941</name>
</gene>
<proteinExistence type="predicted"/>
<reference evidence="2 3" key="1">
    <citation type="journal article" date="2025" name="Microbiol. Resour. Announc.">
        <title>Draft genome sequences for Neonectria magnoliae and Neonectria punicea, canker pathogens of Liriodendron tulipifera and Acer saccharum in West Virginia.</title>
        <authorList>
            <person name="Petronek H.M."/>
            <person name="Kasson M.T."/>
            <person name="Metheny A.M."/>
            <person name="Stauder C.M."/>
            <person name="Lovett B."/>
            <person name="Lynch S.C."/>
            <person name="Garnas J.R."/>
            <person name="Kasson L.R."/>
            <person name="Stajich J.E."/>
        </authorList>
    </citation>
    <scope>NUCLEOTIDE SEQUENCE [LARGE SCALE GENOMIC DNA]</scope>
    <source>
        <strain evidence="2 3">NRRL 64653</strain>
    </source>
</reference>
<feature type="compositionally biased region" description="Low complexity" evidence="1">
    <location>
        <begin position="538"/>
        <end position="554"/>
    </location>
</feature>
<protein>
    <recommendedName>
        <fullName evidence="4">RING-type E3 ubiquitin transferase</fullName>
    </recommendedName>
</protein>
<feature type="compositionally biased region" description="Polar residues" evidence="1">
    <location>
        <begin position="526"/>
        <end position="537"/>
    </location>
</feature>
<organism evidence="2 3">
    <name type="scientific">Neonectria punicea</name>
    <dbReference type="NCBI Taxonomy" id="979145"/>
    <lineage>
        <taxon>Eukaryota</taxon>
        <taxon>Fungi</taxon>
        <taxon>Dikarya</taxon>
        <taxon>Ascomycota</taxon>
        <taxon>Pezizomycotina</taxon>
        <taxon>Sordariomycetes</taxon>
        <taxon>Hypocreomycetidae</taxon>
        <taxon>Hypocreales</taxon>
        <taxon>Nectriaceae</taxon>
        <taxon>Neonectria</taxon>
    </lineage>
</organism>
<feature type="region of interest" description="Disordered" evidence="1">
    <location>
        <begin position="1"/>
        <end position="22"/>
    </location>
</feature>
<feature type="compositionally biased region" description="Polar residues" evidence="1">
    <location>
        <begin position="377"/>
        <end position="388"/>
    </location>
</feature>
<feature type="compositionally biased region" description="Polar residues" evidence="1">
    <location>
        <begin position="555"/>
        <end position="564"/>
    </location>
</feature>
<comment type="caution">
    <text evidence="2">The sequence shown here is derived from an EMBL/GenBank/DDBJ whole genome shotgun (WGS) entry which is preliminary data.</text>
</comment>
<feature type="compositionally biased region" description="Polar residues" evidence="1">
    <location>
        <begin position="134"/>
        <end position="147"/>
    </location>
</feature>
<feature type="compositionally biased region" description="Basic and acidic residues" evidence="1">
    <location>
        <begin position="362"/>
        <end position="374"/>
    </location>
</feature>
<feature type="compositionally biased region" description="Polar residues" evidence="1">
    <location>
        <begin position="116"/>
        <end position="125"/>
    </location>
</feature>
<keyword evidence="3" id="KW-1185">Reference proteome</keyword>
<evidence type="ECO:0000313" key="3">
    <source>
        <dbReference type="Proteomes" id="UP001498476"/>
    </source>
</evidence>